<accession>A0A951QQT3</accession>
<reference evidence="1" key="1">
    <citation type="submission" date="2021-05" db="EMBL/GenBank/DDBJ databases">
        <authorList>
            <person name="Pietrasiak N."/>
            <person name="Ward R."/>
            <person name="Stajich J.E."/>
            <person name="Kurbessoian T."/>
        </authorList>
    </citation>
    <scope>NUCLEOTIDE SEQUENCE</scope>
    <source>
        <strain evidence="1">GSE-NOS-MK-12-04C</strain>
    </source>
</reference>
<dbReference type="PROSITE" id="PS51257">
    <property type="entry name" value="PROKAR_LIPOPROTEIN"/>
    <property type="match status" value="1"/>
</dbReference>
<comment type="caution">
    <text evidence="1">The sequence shown here is derived from an EMBL/GenBank/DDBJ whole genome shotgun (WGS) entry which is preliminary data.</text>
</comment>
<evidence type="ECO:0008006" key="3">
    <source>
        <dbReference type="Google" id="ProtNLM"/>
    </source>
</evidence>
<sequence length="197" mass="21747">MKLYSRTVLLALIAFVSGCSKKIDAIFPSPTAIQVVDPEPAKSITSNWYGYISKDDSYSAKFPAHPQEFNQSTDSPIGKLNVALVFSEDKTSGRAYLIQSNKYPVESSNFDIERGLTGARDRIAQTYNGSVTGERNISYNGYPGREITLRTQSSVAFKVRIFIDSKGPTLYQAVVTAQDGDLDFVQTTAFLDSFNIK</sequence>
<dbReference type="EMBL" id="JAHHGZ010000030">
    <property type="protein sequence ID" value="MBW4670397.1"/>
    <property type="molecule type" value="Genomic_DNA"/>
</dbReference>
<name>A0A951QQT3_9CYAN</name>
<organism evidence="1 2">
    <name type="scientific">Cyanomargarita calcarea GSE-NOS-MK-12-04C</name>
    <dbReference type="NCBI Taxonomy" id="2839659"/>
    <lineage>
        <taxon>Bacteria</taxon>
        <taxon>Bacillati</taxon>
        <taxon>Cyanobacteriota</taxon>
        <taxon>Cyanophyceae</taxon>
        <taxon>Nostocales</taxon>
        <taxon>Cyanomargaritaceae</taxon>
        <taxon>Cyanomargarita</taxon>
    </lineage>
</organism>
<dbReference type="Proteomes" id="UP000729701">
    <property type="component" value="Unassembled WGS sequence"/>
</dbReference>
<gene>
    <name evidence="1" type="ORF">KME60_24010</name>
</gene>
<evidence type="ECO:0000313" key="1">
    <source>
        <dbReference type="EMBL" id="MBW4670397.1"/>
    </source>
</evidence>
<reference evidence="1" key="2">
    <citation type="journal article" date="2022" name="Microbiol. Resour. Announc.">
        <title>Metagenome Sequencing to Explore Phylogenomics of Terrestrial Cyanobacteria.</title>
        <authorList>
            <person name="Ward R.D."/>
            <person name="Stajich J.E."/>
            <person name="Johansen J.R."/>
            <person name="Huntemann M."/>
            <person name="Clum A."/>
            <person name="Foster B."/>
            <person name="Foster B."/>
            <person name="Roux S."/>
            <person name="Palaniappan K."/>
            <person name="Varghese N."/>
            <person name="Mukherjee S."/>
            <person name="Reddy T.B.K."/>
            <person name="Daum C."/>
            <person name="Copeland A."/>
            <person name="Chen I.A."/>
            <person name="Ivanova N.N."/>
            <person name="Kyrpides N.C."/>
            <person name="Shapiro N."/>
            <person name="Eloe-Fadrosh E.A."/>
            <person name="Pietrasiak N."/>
        </authorList>
    </citation>
    <scope>NUCLEOTIDE SEQUENCE</scope>
    <source>
        <strain evidence="1">GSE-NOS-MK-12-04C</strain>
    </source>
</reference>
<protein>
    <recommendedName>
        <fullName evidence="3">Lipoprotein</fullName>
    </recommendedName>
</protein>
<dbReference type="AlphaFoldDB" id="A0A951QQT3"/>
<evidence type="ECO:0000313" key="2">
    <source>
        <dbReference type="Proteomes" id="UP000729701"/>
    </source>
</evidence>
<proteinExistence type="predicted"/>